<evidence type="ECO:0000313" key="3">
    <source>
        <dbReference type="EMBL" id="MBY8822233.1"/>
    </source>
</evidence>
<sequence>MKPIQPAAMADPGPPSAPRATGLSRRGLFGLSGAAAVSGAIAARGQAATAATAADDPIAGIVRQAMERGPFPGIVVAVQKGERILYRRGFGHIDVENGVAATPEAVFPIGSVTKTMTGLAIMQLVAQGRITLDDPAGRHIDGLPAPVAALRIRNLADHSAGLVGYLDVPGFPRASQDPITRQQVVDWFAKQPLQFEPGTRWSYSNSGIYLLGLIIEKVSGLSYDRYLQEHVFAPFGMANSSLAGWARLQPRRAHGYRLGRDGLENAQRYDPLVAFSAGAVLSTVDDMLRYRRGVFGDGPTSPAVRRLVLERDRLKSGTLLPYSLGCLAIADFEGRRKIGHPGDIFGFSAQYAWYPDDDVTIVLLSNIQYGGISIVSVEQKIARVVLGLPQPVIVDAPLPAADAARFSGSYALGEIRFAVDAMRFTVVDGGLRVGFVKGEESGPGIALRYQGRGEFVSAHDDEQRFRFEGAGRRRRVFMSSYGSVFEAVAI</sequence>
<dbReference type="InterPro" id="IPR001466">
    <property type="entry name" value="Beta-lactam-related"/>
</dbReference>
<accession>A0ABS7PLP6</accession>
<comment type="caution">
    <text evidence="3">The sequence shown here is derived from an EMBL/GenBank/DDBJ whole genome shotgun (WGS) entry which is preliminary data.</text>
</comment>
<dbReference type="InterPro" id="IPR012338">
    <property type="entry name" value="Beta-lactam/transpept-like"/>
</dbReference>
<dbReference type="Pfam" id="PF00144">
    <property type="entry name" value="Beta-lactamase"/>
    <property type="match status" value="1"/>
</dbReference>
<dbReference type="InterPro" id="IPR006311">
    <property type="entry name" value="TAT_signal"/>
</dbReference>
<name>A0ABS7PLP6_9SPHN</name>
<dbReference type="SUPFAM" id="SSF56601">
    <property type="entry name" value="beta-lactamase/transpeptidase-like"/>
    <property type="match status" value="1"/>
</dbReference>
<feature type="domain" description="Beta-lactamase-related" evidence="2">
    <location>
        <begin position="59"/>
        <end position="370"/>
    </location>
</feature>
<proteinExistence type="predicted"/>
<dbReference type="Proteomes" id="UP000706039">
    <property type="component" value="Unassembled WGS sequence"/>
</dbReference>
<dbReference type="RefSeq" id="WP_222989333.1">
    <property type="nucleotide sequence ID" value="NZ_JAINVV010000004.1"/>
</dbReference>
<protein>
    <submittedName>
        <fullName evidence="3">Beta-lactamase family protein</fullName>
    </submittedName>
</protein>
<dbReference type="Gene3D" id="3.40.710.10">
    <property type="entry name" value="DD-peptidase/beta-lactamase superfamily"/>
    <property type="match status" value="1"/>
</dbReference>
<feature type="region of interest" description="Disordered" evidence="1">
    <location>
        <begin position="1"/>
        <end position="23"/>
    </location>
</feature>
<evidence type="ECO:0000313" key="4">
    <source>
        <dbReference type="Proteomes" id="UP000706039"/>
    </source>
</evidence>
<gene>
    <name evidence="3" type="ORF">K7G82_08025</name>
</gene>
<organism evidence="3 4">
    <name type="scientific">Sphingomonas colocasiae</name>
    <dbReference type="NCBI Taxonomy" id="1848973"/>
    <lineage>
        <taxon>Bacteria</taxon>
        <taxon>Pseudomonadati</taxon>
        <taxon>Pseudomonadota</taxon>
        <taxon>Alphaproteobacteria</taxon>
        <taxon>Sphingomonadales</taxon>
        <taxon>Sphingomonadaceae</taxon>
        <taxon>Sphingomonas</taxon>
    </lineage>
</organism>
<dbReference type="EMBL" id="JAINVV010000004">
    <property type="protein sequence ID" value="MBY8822233.1"/>
    <property type="molecule type" value="Genomic_DNA"/>
</dbReference>
<dbReference type="PROSITE" id="PS51318">
    <property type="entry name" value="TAT"/>
    <property type="match status" value="1"/>
</dbReference>
<evidence type="ECO:0000256" key="1">
    <source>
        <dbReference type="SAM" id="MobiDB-lite"/>
    </source>
</evidence>
<dbReference type="PANTHER" id="PTHR46825">
    <property type="entry name" value="D-ALANYL-D-ALANINE-CARBOXYPEPTIDASE/ENDOPEPTIDASE AMPH"/>
    <property type="match status" value="1"/>
</dbReference>
<dbReference type="InterPro" id="IPR050491">
    <property type="entry name" value="AmpC-like"/>
</dbReference>
<reference evidence="3 4" key="1">
    <citation type="submission" date="2021-08" db="EMBL/GenBank/DDBJ databases">
        <authorList>
            <person name="Tuo L."/>
        </authorList>
    </citation>
    <scope>NUCLEOTIDE SEQUENCE [LARGE SCALE GENOMIC DNA]</scope>
    <source>
        <strain evidence="3 4">JCM 31229</strain>
    </source>
</reference>
<dbReference type="PANTHER" id="PTHR46825:SF9">
    <property type="entry name" value="BETA-LACTAMASE-RELATED DOMAIN-CONTAINING PROTEIN"/>
    <property type="match status" value="1"/>
</dbReference>
<evidence type="ECO:0000259" key="2">
    <source>
        <dbReference type="Pfam" id="PF00144"/>
    </source>
</evidence>
<keyword evidence="4" id="KW-1185">Reference proteome</keyword>